<evidence type="ECO:0000313" key="2">
    <source>
        <dbReference type="Proteomes" id="UP001626536"/>
    </source>
</evidence>
<proteinExistence type="predicted"/>
<evidence type="ECO:0000313" key="1">
    <source>
        <dbReference type="EMBL" id="WOJ91148.1"/>
    </source>
</evidence>
<sequence>MTIRTTRSTISFSHPFKLGDLDDIQPPGDYLLDTDEELIEGLSRLVYRRIATLLHLPAISRPQGRIELVAVSPAELDAALEKDRIGAA</sequence>
<dbReference type="Proteomes" id="UP001626536">
    <property type="component" value="Chromosome"/>
</dbReference>
<protein>
    <submittedName>
        <fullName evidence="1">Uncharacterized protein</fullName>
    </submittedName>
</protein>
<dbReference type="EMBL" id="CP136862">
    <property type="protein sequence ID" value="WOJ91148.1"/>
    <property type="molecule type" value="Genomic_DNA"/>
</dbReference>
<gene>
    <name evidence="1" type="ORF">RZS28_07695</name>
</gene>
<reference evidence="1 2" key="1">
    <citation type="submission" date="2023-10" db="EMBL/GenBank/DDBJ databases">
        <title>Novel methanotroph of the genus Methylocapsa from a subarctic wetland.</title>
        <authorList>
            <person name="Belova S.E."/>
            <person name="Oshkin I.Y."/>
            <person name="Miroshnikov K."/>
            <person name="Dedysh S.N."/>
        </authorList>
    </citation>
    <scope>NUCLEOTIDE SEQUENCE [LARGE SCALE GENOMIC DNA]</scope>
    <source>
        <strain evidence="1 2">RX1</strain>
    </source>
</reference>
<organism evidence="1 2">
    <name type="scientific">Methylocapsa polymorpha</name>
    <dbReference type="NCBI Taxonomy" id="3080828"/>
    <lineage>
        <taxon>Bacteria</taxon>
        <taxon>Pseudomonadati</taxon>
        <taxon>Pseudomonadota</taxon>
        <taxon>Alphaproteobacteria</taxon>
        <taxon>Hyphomicrobiales</taxon>
        <taxon>Beijerinckiaceae</taxon>
        <taxon>Methylocapsa</taxon>
    </lineage>
</organism>
<keyword evidence="2" id="KW-1185">Reference proteome</keyword>
<name>A0ABZ0HX65_9HYPH</name>
<accession>A0ABZ0HX65</accession>
<dbReference type="RefSeq" id="WP_407340737.1">
    <property type="nucleotide sequence ID" value="NZ_CP136862.1"/>
</dbReference>